<dbReference type="NCBIfam" id="NF003439">
    <property type="entry name" value="PRK04968.1"/>
    <property type="match status" value="1"/>
</dbReference>
<dbReference type="Pfam" id="PF07348">
    <property type="entry name" value="Syd"/>
    <property type="match status" value="1"/>
</dbReference>
<evidence type="ECO:0000256" key="4">
    <source>
        <dbReference type="HAMAP-Rule" id="MF_01104"/>
    </source>
</evidence>
<evidence type="ECO:0000256" key="3">
    <source>
        <dbReference type="ARBA" id="ARBA00023136"/>
    </source>
</evidence>
<dbReference type="InterPro" id="IPR009948">
    <property type="entry name" value="Syd"/>
</dbReference>
<dbReference type="RefSeq" id="WP_140605497.1">
    <property type="nucleotide sequence ID" value="NZ_SAWY01000040.1"/>
</dbReference>
<proteinExistence type="inferred from homology"/>
<reference evidence="5 6" key="1">
    <citation type="submission" date="2019-01" db="EMBL/GenBank/DDBJ databases">
        <title>Litorilituus lipolytica sp. nov., isolated from intertidal sand of the Yellow Sea in China.</title>
        <authorList>
            <person name="Liu A."/>
        </authorList>
    </citation>
    <scope>NUCLEOTIDE SEQUENCE [LARGE SCALE GENOMIC DNA]</scope>
    <source>
        <strain evidence="5 6">RZ04</strain>
    </source>
</reference>
<evidence type="ECO:0000313" key="5">
    <source>
        <dbReference type="EMBL" id="TPH12549.1"/>
    </source>
</evidence>
<comment type="function">
    <text evidence="4">Interacts with the SecY protein in vivo. May bind preferentially to an uncomplexed state of SecY, thus functioning either as a chelating agent for excess SecY in the cell or as a regulatory factor that negatively controls the translocase function.</text>
</comment>
<dbReference type="GO" id="GO:0009898">
    <property type="term" value="C:cytoplasmic side of plasma membrane"/>
    <property type="evidence" value="ECO:0007669"/>
    <property type="project" value="InterPro"/>
</dbReference>
<protein>
    <recommendedName>
        <fullName evidence="4">Protein Syd</fullName>
    </recommendedName>
</protein>
<keyword evidence="6" id="KW-1185">Reference proteome</keyword>
<dbReference type="InterPro" id="IPR038228">
    <property type="entry name" value="Syd_sf"/>
</dbReference>
<keyword evidence="1 4" id="KW-1003">Cell membrane</keyword>
<accession>A0A502KQG4</accession>
<evidence type="ECO:0000256" key="2">
    <source>
        <dbReference type="ARBA" id="ARBA00022519"/>
    </source>
</evidence>
<comment type="subcellular location">
    <subcellularLocation>
        <location evidence="4">Cell inner membrane</location>
        <topology evidence="4">Peripheral membrane protein</topology>
        <orientation evidence="4">Cytoplasmic side</orientation>
    </subcellularLocation>
    <text evidence="4">Loosely associated with the cytoplasmic side of the inner membrane, probably via SecY.</text>
</comment>
<comment type="caution">
    <text evidence="5">The sequence shown here is derived from an EMBL/GenBank/DDBJ whole genome shotgun (WGS) entry which is preliminary data.</text>
</comment>
<dbReference type="OrthoDB" id="5599437at2"/>
<gene>
    <name evidence="4" type="primary">syd</name>
    <name evidence="5" type="ORF">EPA86_16545</name>
</gene>
<dbReference type="AlphaFoldDB" id="A0A502KQG4"/>
<dbReference type="EMBL" id="SAWY01000040">
    <property type="protein sequence ID" value="TPH12549.1"/>
    <property type="molecule type" value="Genomic_DNA"/>
</dbReference>
<dbReference type="Proteomes" id="UP000315303">
    <property type="component" value="Unassembled WGS sequence"/>
</dbReference>
<evidence type="ECO:0000313" key="6">
    <source>
        <dbReference type="Proteomes" id="UP000315303"/>
    </source>
</evidence>
<comment type="similarity">
    <text evidence="4">Belongs to the Syd family.</text>
</comment>
<name>A0A502KQG4_9GAMM</name>
<dbReference type="CDD" id="cd16323">
    <property type="entry name" value="Syd"/>
    <property type="match status" value="1"/>
</dbReference>
<sequence>MTSSNTRLKNVLLDFSKQYVAAFEKAYNHLPIIERDEAWISPCEKPKNEEENYWQPTALTDFLLPETIAAELNFENVESALELSLHPDIKTYFSTMFSEALEAHCADGELSLLFAWNMDDFVRLQENIIGHVLMKKRLKQPVTIFFAVTDEEDIIISLNNETGEIWAERVGCLPHKKLSDDLVSFLEQLSPLTK</sequence>
<dbReference type="HAMAP" id="MF_01104">
    <property type="entry name" value="Syd"/>
    <property type="match status" value="1"/>
</dbReference>
<evidence type="ECO:0000256" key="1">
    <source>
        <dbReference type="ARBA" id="ARBA00022475"/>
    </source>
</evidence>
<dbReference type="Gene3D" id="3.40.1580.20">
    <property type="entry name" value="Syd protein"/>
    <property type="match status" value="1"/>
</dbReference>
<keyword evidence="3 4" id="KW-0472">Membrane</keyword>
<organism evidence="5 6">
    <name type="scientific">Litorilituus lipolyticus</name>
    <dbReference type="NCBI Taxonomy" id="2491017"/>
    <lineage>
        <taxon>Bacteria</taxon>
        <taxon>Pseudomonadati</taxon>
        <taxon>Pseudomonadota</taxon>
        <taxon>Gammaproteobacteria</taxon>
        <taxon>Alteromonadales</taxon>
        <taxon>Colwelliaceae</taxon>
        <taxon>Litorilituus</taxon>
    </lineage>
</organism>
<keyword evidence="2 4" id="KW-0997">Cell inner membrane</keyword>